<reference evidence="3" key="1">
    <citation type="submission" date="2014-07" db="EMBL/GenBank/DDBJ databases">
        <authorList>
            <person name="Wibberg D."/>
        </authorList>
    </citation>
    <scope>NUCLEOTIDE SEQUENCE [LARGE SCALE GENOMIC DNA]</scope>
    <source>
        <strain evidence="3">DG5</strain>
    </source>
</reference>
<dbReference type="EMBL" id="LM995447">
    <property type="protein sequence ID" value="CDZ23245.1"/>
    <property type="molecule type" value="Genomic_DNA"/>
</dbReference>
<accession>A0A078KQ01</accession>
<dbReference type="AlphaFoldDB" id="A0A078KQ01"/>
<sequence>MNKKRIAVIVIIAIVLVAAGIYLIPHLVYKPIEKVTGTDFSKVDKVVIGAGWNGNVCTLTDKDEIDEFLSLFKDVKVRKNFDQRSRTGFSYSVMLFENGKEVEGFTVLGPGGFYMRGKYYSGKNFDEDKLDKIDTSYNWTRED</sequence>
<dbReference type="PATRIC" id="fig|29343.3.peg.101"/>
<protein>
    <submittedName>
        <fullName evidence="2">Putative membrane protein</fullName>
    </submittedName>
</protein>
<feature type="transmembrane region" description="Helical" evidence="1">
    <location>
        <begin position="6"/>
        <end position="24"/>
    </location>
</feature>
<evidence type="ECO:0000256" key="1">
    <source>
        <dbReference type="SAM" id="Phobius"/>
    </source>
</evidence>
<dbReference type="STRING" id="29343.CCDG5_0101"/>
<dbReference type="KEGG" id="ccel:CCDG5_0101"/>
<dbReference type="HOGENOM" id="CLU_2057296_0_0_9"/>
<proteinExistence type="predicted"/>
<evidence type="ECO:0000313" key="2">
    <source>
        <dbReference type="EMBL" id="CDZ23245.1"/>
    </source>
</evidence>
<name>A0A078KQ01_9FIRM</name>
<keyword evidence="1" id="KW-1133">Transmembrane helix</keyword>
<dbReference type="OrthoDB" id="2868629at2"/>
<gene>
    <name evidence="2" type="ORF">CCDG5_0101</name>
</gene>
<evidence type="ECO:0000313" key="3">
    <source>
        <dbReference type="Proteomes" id="UP000032431"/>
    </source>
</evidence>
<keyword evidence="1" id="KW-0472">Membrane</keyword>
<dbReference type="Proteomes" id="UP000032431">
    <property type="component" value="Chromosome I"/>
</dbReference>
<organism evidence="2 3">
    <name type="scientific">[Clostridium] cellulosi</name>
    <dbReference type="NCBI Taxonomy" id="29343"/>
    <lineage>
        <taxon>Bacteria</taxon>
        <taxon>Bacillati</taxon>
        <taxon>Bacillota</taxon>
        <taxon>Clostridia</taxon>
        <taxon>Eubacteriales</taxon>
        <taxon>Oscillospiraceae</taxon>
        <taxon>Oscillospiraceae incertae sedis</taxon>
    </lineage>
</organism>
<keyword evidence="3" id="KW-1185">Reference proteome</keyword>
<keyword evidence="1" id="KW-0812">Transmembrane</keyword>